<dbReference type="GO" id="GO:0003676">
    <property type="term" value="F:nucleic acid binding"/>
    <property type="evidence" value="ECO:0007669"/>
    <property type="project" value="InterPro"/>
</dbReference>
<reference evidence="3" key="1">
    <citation type="submission" date="2018-04" db="EMBL/GenBank/DDBJ databases">
        <title>Transcriptome assembly of Sipha flava.</title>
        <authorList>
            <person name="Scully E.D."/>
            <person name="Geib S.M."/>
            <person name="Palmer N.A."/>
            <person name="Koch K."/>
            <person name="Bradshaw J."/>
            <person name="Heng-Moss T."/>
            <person name="Sarath G."/>
        </authorList>
    </citation>
    <scope>NUCLEOTIDE SEQUENCE</scope>
</reference>
<dbReference type="PROSITE" id="PS50994">
    <property type="entry name" value="INTEGRASE"/>
    <property type="match status" value="1"/>
</dbReference>
<feature type="domain" description="Chromo" evidence="1">
    <location>
        <begin position="270"/>
        <end position="305"/>
    </location>
</feature>
<dbReference type="SUPFAM" id="SSF53098">
    <property type="entry name" value="Ribonuclease H-like"/>
    <property type="match status" value="1"/>
</dbReference>
<organism evidence="3">
    <name type="scientific">Sipha flava</name>
    <name type="common">yellow sugarcane aphid</name>
    <dbReference type="NCBI Taxonomy" id="143950"/>
    <lineage>
        <taxon>Eukaryota</taxon>
        <taxon>Metazoa</taxon>
        <taxon>Ecdysozoa</taxon>
        <taxon>Arthropoda</taxon>
        <taxon>Hexapoda</taxon>
        <taxon>Insecta</taxon>
        <taxon>Pterygota</taxon>
        <taxon>Neoptera</taxon>
        <taxon>Paraneoptera</taxon>
        <taxon>Hemiptera</taxon>
        <taxon>Sternorrhyncha</taxon>
        <taxon>Aphidomorpha</taxon>
        <taxon>Aphidoidea</taxon>
        <taxon>Aphididae</taxon>
        <taxon>Sipha</taxon>
    </lineage>
</organism>
<sequence>MSTKQNIAQELHRPARKNYTRRRVNVYGKNDLWQADLMDMSAYARENSRYKYILCVIDCFTKFAWAVPLKSKKGVEVAAAARKIFAIRRPNFLQVDQGTEFYNSDFKMLLKKYDIHMYSTFTTMKACMAERLIRTIKEKMFRQFTARGRRDWISILRDLMHDYNDNSTHRTIGMTPAEADLNPEHVLLKQRVIAQSGKIRFTVGDKVRISVHKAVFTKSYLPSWSTEIFTIIKVNNTTPVTYVLEDYLGEKIAGSFYGEEIAKTLYPDDYLVEKIVRTKGARVFVKWMGFPSTHNSWINKSELKK</sequence>
<dbReference type="Gene3D" id="3.30.420.10">
    <property type="entry name" value="Ribonuclease H-like superfamily/Ribonuclease H"/>
    <property type="match status" value="1"/>
</dbReference>
<dbReference type="GO" id="GO:0005694">
    <property type="term" value="C:chromosome"/>
    <property type="evidence" value="ECO:0007669"/>
    <property type="project" value="UniProtKB-ARBA"/>
</dbReference>
<evidence type="ECO:0000259" key="2">
    <source>
        <dbReference type="PROSITE" id="PS50994"/>
    </source>
</evidence>
<dbReference type="PROSITE" id="PS50013">
    <property type="entry name" value="CHROMO_2"/>
    <property type="match status" value="1"/>
</dbReference>
<dbReference type="PANTHER" id="PTHR46585:SF1">
    <property type="entry name" value="CHROMO DOMAIN-CONTAINING PROTEIN"/>
    <property type="match status" value="1"/>
</dbReference>
<dbReference type="EMBL" id="GGMS01005175">
    <property type="protein sequence ID" value="MBY74378.1"/>
    <property type="molecule type" value="Transcribed_RNA"/>
</dbReference>
<accession>A0A2S2Q9G3</accession>
<name>A0A2S2Q9G3_9HEMI</name>
<evidence type="ECO:0000313" key="3">
    <source>
        <dbReference type="EMBL" id="MBY74378.1"/>
    </source>
</evidence>
<dbReference type="OrthoDB" id="6621683at2759"/>
<dbReference type="InterPro" id="IPR012337">
    <property type="entry name" value="RNaseH-like_sf"/>
</dbReference>
<dbReference type="AlphaFoldDB" id="A0A2S2Q9G3"/>
<dbReference type="Pfam" id="PF00665">
    <property type="entry name" value="rve"/>
    <property type="match status" value="1"/>
</dbReference>
<dbReference type="InterPro" id="IPR036397">
    <property type="entry name" value="RNaseH_sf"/>
</dbReference>
<evidence type="ECO:0000259" key="1">
    <source>
        <dbReference type="PROSITE" id="PS50013"/>
    </source>
</evidence>
<protein>
    <submittedName>
        <fullName evidence="3">Uncharacterized transposon-derived protein F54H12.3</fullName>
    </submittedName>
</protein>
<dbReference type="SUPFAM" id="SSF54160">
    <property type="entry name" value="Chromo domain-like"/>
    <property type="match status" value="1"/>
</dbReference>
<gene>
    <name evidence="3" type="primary">F54H12.3_4</name>
    <name evidence="3" type="ORF">g.139049</name>
</gene>
<dbReference type="PANTHER" id="PTHR46585">
    <property type="entry name" value="INTEGRASE CORE DOMAIN CONTAINING PROTEIN"/>
    <property type="match status" value="1"/>
</dbReference>
<dbReference type="InterPro" id="IPR001584">
    <property type="entry name" value="Integrase_cat-core"/>
</dbReference>
<feature type="domain" description="Integrase catalytic" evidence="2">
    <location>
        <begin position="10"/>
        <end position="184"/>
    </location>
</feature>
<dbReference type="InterPro" id="IPR016197">
    <property type="entry name" value="Chromo-like_dom_sf"/>
</dbReference>
<dbReference type="InterPro" id="IPR000953">
    <property type="entry name" value="Chromo/chromo_shadow_dom"/>
</dbReference>
<dbReference type="GO" id="GO:0015074">
    <property type="term" value="P:DNA integration"/>
    <property type="evidence" value="ECO:0007669"/>
    <property type="project" value="InterPro"/>
</dbReference>
<proteinExistence type="predicted"/>